<organism evidence="4 5">
    <name type="scientific">Halostagnicola larsenii XH-48</name>
    <dbReference type="NCBI Taxonomy" id="797299"/>
    <lineage>
        <taxon>Archaea</taxon>
        <taxon>Methanobacteriati</taxon>
        <taxon>Methanobacteriota</taxon>
        <taxon>Stenosarchaea group</taxon>
        <taxon>Halobacteria</taxon>
        <taxon>Halobacteriales</taxon>
        <taxon>Natrialbaceae</taxon>
        <taxon>Halostagnicola</taxon>
    </lineage>
</organism>
<dbReference type="eggNOG" id="arCOG00151">
    <property type="taxonomic scope" value="Archaea"/>
</dbReference>
<dbReference type="InterPro" id="IPR006059">
    <property type="entry name" value="SBP"/>
</dbReference>
<evidence type="ECO:0008006" key="6">
    <source>
        <dbReference type="Google" id="ProtNLM"/>
    </source>
</evidence>
<dbReference type="KEGG" id="hlr:HALLA_03240"/>
<dbReference type="PATRIC" id="fig|797299.3.peg.3161"/>
<dbReference type="Proteomes" id="UP000019024">
    <property type="component" value="Plasmid unnamed"/>
</dbReference>
<dbReference type="Pfam" id="PF13416">
    <property type="entry name" value="SBP_bac_8"/>
    <property type="match status" value="1"/>
</dbReference>
<geneLocation type="plasmid" evidence="4">
    <name>unnamed</name>
</geneLocation>
<protein>
    <recommendedName>
        <fullName evidence="6">Sugar ABC transporter substrate-binding protein</fullName>
    </recommendedName>
</protein>
<comment type="similarity">
    <text evidence="1">Belongs to the bacterial solute-binding protein 1 family.</text>
</comment>
<evidence type="ECO:0000313" key="4">
    <source>
        <dbReference type="EMBL" id="AHG01415.1"/>
    </source>
</evidence>
<evidence type="ECO:0000256" key="2">
    <source>
        <dbReference type="ARBA" id="ARBA00022448"/>
    </source>
</evidence>
<evidence type="ECO:0000256" key="3">
    <source>
        <dbReference type="ARBA" id="ARBA00022729"/>
    </source>
</evidence>
<keyword evidence="4" id="KW-0614">Plasmid</keyword>
<sequence length="455" mass="49922">MGIAATVAGCYGGGGGDSALQLTATNEWQNNSEEITQALYDAGLSEDIELEFISGGETTDEMQNQYSQWLSARQEKPDLMAFDSGWTLPFIARGQLQNLEAELPDGVLDTVHNDYFGQSVETATGPDSELYGVPLYPDFPTIQYRKDLVSDAGYDWEQYRSDPMSWEQFSHELKDVFEQSDVTYGYNWQAAPEIQLSCCVFNEFLSSWGGAYFGNPEENLYGEIGDRPVTVDEEPVLDSLRMARTFIHGTDAPDTLDEFAGEITSTEAFQWGLSPSMRPFTDGDAVALRNWPYSININGVEDALGEDMGVIPMPYGVPAGEGDYPGTGGSIGALGGWNYSVNPNTNRLEDCLEFLEALTSEEFQRANFELVGHIPPNPEVLESSTDVPIMSRYLEPLSFAGEHTMARPATAVWSQQSDPVAQEANAALMGDVSVSDAMSELRSRLTDLEESASES</sequence>
<keyword evidence="5" id="KW-1185">Reference proteome</keyword>
<keyword evidence="3" id="KW-0732">Signal</keyword>
<dbReference type="EMBL" id="CP007056">
    <property type="protein sequence ID" value="AHG01415.1"/>
    <property type="molecule type" value="Genomic_DNA"/>
</dbReference>
<gene>
    <name evidence="4" type="ORF">HALLA_03240</name>
</gene>
<name>W0JVZ7_9EURY</name>
<dbReference type="PANTHER" id="PTHR43649">
    <property type="entry name" value="ARABINOSE-BINDING PROTEIN-RELATED"/>
    <property type="match status" value="1"/>
</dbReference>
<dbReference type="SUPFAM" id="SSF53850">
    <property type="entry name" value="Periplasmic binding protein-like II"/>
    <property type="match status" value="1"/>
</dbReference>
<dbReference type="PANTHER" id="PTHR43649:SF34">
    <property type="entry name" value="ABC TRANSPORTER PERIPLASMIC-BINDING PROTEIN YCJN-RELATED"/>
    <property type="match status" value="1"/>
</dbReference>
<dbReference type="AlphaFoldDB" id="W0JVZ7"/>
<evidence type="ECO:0000313" key="5">
    <source>
        <dbReference type="Proteomes" id="UP000019024"/>
    </source>
</evidence>
<dbReference type="HOGENOM" id="CLU_041387_0_0_2"/>
<evidence type="ECO:0000256" key="1">
    <source>
        <dbReference type="ARBA" id="ARBA00008520"/>
    </source>
</evidence>
<proteinExistence type="inferred from homology"/>
<reference evidence="4 5" key="1">
    <citation type="submission" date="2014-01" db="EMBL/GenBank/DDBJ databases">
        <authorList>
            <consortium name="DOE Joint Genome Institute"/>
            <person name="Anderson I."/>
            <person name="Huntemann M."/>
            <person name="Han J."/>
            <person name="Chen A."/>
            <person name="Kyrpides N."/>
            <person name="Mavromatis K."/>
            <person name="Markowitz V."/>
            <person name="Palaniappan K."/>
            <person name="Ivanova N."/>
            <person name="Schaumberg A."/>
            <person name="Pati A."/>
            <person name="Liolios K."/>
            <person name="Nordberg H.P."/>
            <person name="Cantor M.N."/>
            <person name="Hua S.X."/>
            <person name="Woyke T."/>
        </authorList>
    </citation>
    <scope>NUCLEOTIDE SEQUENCE [LARGE SCALE GENOMIC DNA]</scope>
    <source>
        <strain evidence="4 5">XH-48</strain>
        <plasmid evidence="5">1</plasmid>
    </source>
</reference>
<dbReference type="InterPro" id="IPR050490">
    <property type="entry name" value="Bact_solute-bd_prot1"/>
</dbReference>
<keyword evidence="2" id="KW-0813">Transport</keyword>
<accession>W0JVZ7</accession>
<dbReference type="Gene3D" id="3.40.190.10">
    <property type="entry name" value="Periplasmic binding protein-like II"/>
    <property type="match status" value="2"/>
</dbReference>